<dbReference type="KEGG" id="anr:Ana3638_20880"/>
<keyword evidence="2" id="KW-0472">Membrane</keyword>
<organism evidence="3 4">
    <name type="scientific">Anaerocolumna sedimenticola</name>
    <dbReference type="NCBI Taxonomy" id="2696063"/>
    <lineage>
        <taxon>Bacteria</taxon>
        <taxon>Bacillati</taxon>
        <taxon>Bacillota</taxon>
        <taxon>Clostridia</taxon>
        <taxon>Lachnospirales</taxon>
        <taxon>Lachnospiraceae</taxon>
        <taxon>Anaerocolumna</taxon>
    </lineage>
</organism>
<keyword evidence="4" id="KW-1185">Reference proteome</keyword>
<feature type="transmembrane region" description="Helical" evidence="2">
    <location>
        <begin position="48"/>
        <end position="69"/>
    </location>
</feature>
<keyword evidence="2" id="KW-1133">Transmembrane helix</keyword>
<accession>A0A6P1TSI5</accession>
<feature type="transmembrane region" description="Helical" evidence="2">
    <location>
        <begin position="20"/>
        <end position="42"/>
    </location>
</feature>
<evidence type="ECO:0000313" key="3">
    <source>
        <dbReference type="EMBL" id="QHQ62931.1"/>
    </source>
</evidence>
<sequence>MYWVKAWVESFKSSLHLKKIILVLIVLLSILSLTLFIIFVSMKLFNFLATNFIPILCVFGGYIWLYQVFKDRQQKKQQNIVSLQELKQEKETELKQIRAEDDYKLIRQYLYLVLADISDTVQLRMPKIHSELDTPNHYIVKNGVNIYQYIVAKNNTSLTTDEIKDVLTRRIEQRLKEQQFPGINQSYYIHTSGIRYPIFLIDSISDMGAYYQLDIAFCGLKFCDYLEAKAYAKYDTMQNQNSQPRDKEF</sequence>
<name>A0A6P1TSI5_9FIRM</name>
<evidence type="ECO:0000313" key="4">
    <source>
        <dbReference type="Proteomes" id="UP000464314"/>
    </source>
</evidence>
<dbReference type="AlphaFoldDB" id="A0A6P1TSI5"/>
<evidence type="ECO:0000256" key="1">
    <source>
        <dbReference type="SAM" id="Coils"/>
    </source>
</evidence>
<reference evidence="3 4" key="1">
    <citation type="submission" date="2020-01" db="EMBL/GenBank/DDBJ databases">
        <title>Genome analysis of Anaerocolumna sp. CBA3638.</title>
        <authorList>
            <person name="Kim J."/>
            <person name="Roh S.W."/>
        </authorList>
    </citation>
    <scope>NUCLEOTIDE SEQUENCE [LARGE SCALE GENOMIC DNA]</scope>
    <source>
        <strain evidence="3 4">CBA3638</strain>
    </source>
</reference>
<keyword evidence="2" id="KW-0812">Transmembrane</keyword>
<gene>
    <name evidence="3" type="ORF">Ana3638_20880</name>
</gene>
<evidence type="ECO:0000256" key="2">
    <source>
        <dbReference type="SAM" id="Phobius"/>
    </source>
</evidence>
<dbReference type="RefSeq" id="WP_161839753.1">
    <property type="nucleotide sequence ID" value="NZ_CP048000.1"/>
</dbReference>
<dbReference type="EMBL" id="CP048000">
    <property type="protein sequence ID" value="QHQ62931.1"/>
    <property type="molecule type" value="Genomic_DNA"/>
</dbReference>
<proteinExistence type="predicted"/>
<feature type="coiled-coil region" evidence="1">
    <location>
        <begin position="73"/>
        <end position="100"/>
    </location>
</feature>
<dbReference type="Proteomes" id="UP000464314">
    <property type="component" value="Chromosome"/>
</dbReference>
<keyword evidence="1" id="KW-0175">Coiled coil</keyword>
<protein>
    <submittedName>
        <fullName evidence="3">Uncharacterized protein</fullName>
    </submittedName>
</protein>